<keyword evidence="5" id="KW-1185">Reference proteome</keyword>
<evidence type="ECO:0000259" key="3">
    <source>
        <dbReference type="PROSITE" id="PS50893"/>
    </source>
</evidence>
<dbReference type="PANTHER" id="PTHR42794:SF2">
    <property type="entry name" value="ABC TRANSPORTER ATP-BINDING PROTEIN"/>
    <property type="match status" value="1"/>
</dbReference>
<dbReference type="PROSITE" id="PS50893">
    <property type="entry name" value="ABC_TRANSPORTER_2"/>
    <property type="match status" value="1"/>
</dbReference>
<feature type="domain" description="ABC transporter" evidence="3">
    <location>
        <begin position="3"/>
        <end position="235"/>
    </location>
</feature>
<dbReference type="SMART" id="SM00382">
    <property type="entry name" value="AAA"/>
    <property type="match status" value="1"/>
</dbReference>
<proteinExistence type="predicted"/>
<name>A0ABX9KKF2_9FUSO</name>
<evidence type="ECO:0000313" key="5">
    <source>
        <dbReference type="Proteomes" id="UP000263486"/>
    </source>
</evidence>
<evidence type="ECO:0000313" key="4">
    <source>
        <dbReference type="EMBL" id="REI42968.1"/>
    </source>
</evidence>
<dbReference type="InterPro" id="IPR017871">
    <property type="entry name" value="ABC_transporter-like_CS"/>
</dbReference>
<protein>
    <submittedName>
        <fullName evidence="4">ATP-binding cassette domain-containing protein</fullName>
    </submittedName>
</protein>
<dbReference type="CDD" id="cd03214">
    <property type="entry name" value="ABC_Iron-Siderophores_B12_Hemin"/>
    <property type="match status" value="1"/>
</dbReference>
<dbReference type="PANTHER" id="PTHR42794">
    <property type="entry name" value="HEMIN IMPORT ATP-BINDING PROTEIN HMUV"/>
    <property type="match status" value="1"/>
</dbReference>
<dbReference type="InterPro" id="IPR003593">
    <property type="entry name" value="AAA+_ATPase"/>
</dbReference>
<keyword evidence="1" id="KW-0547">Nucleotide-binding</keyword>
<reference evidence="4 5" key="1">
    <citation type="submission" date="2018-08" db="EMBL/GenBank/DDBJ databases">
        <title>Draft genome sequence of Psychrilyobacter sp. strain SD5 isolated from Black Sea water.</title>
        <authorList>
            <person name="Yadav S."/>
            <person name="Villanueva L."/>
            <person name="Damste J.S.S."/>
        </authorList>
    </citation>
    <scope>NUCLEOTIDE SEQUENCE [LARGE SCALE GENOMIC DNA]</scope>
    <source>
        <strain evidence="4 5">SD5</strain>
    </source>
</reference>
<dbReference type="SUPFAM" id="SSF52540">
    <property type="entry name" value="P-loop containing nucleoside triphosphate hydrolases"/>
    <property type="match status" value="1"/>
</dbReference>
<evidence type="ECO:0000256" key="2">
    <source>
        <dbReference type="ARBA" id="ARBA00022840"/>
    </source>
</evidence>
<dbReference type="Pfam" id="PF00005">
    <property type="entry name" value="ABC_tran"/>
    <property type="match status" value="1"/>
</dbReference>
<dbReference type="EMBL" id="QUAJ01000002">
    <property type="protein sequence ID" value="REI42968.1"/>
    <property type="molecule type" value="Genomic_DNA"/>
</dbReference>
<dbReference type="GO" id="GO:0005524">
    <property type="term" value="F:ATP binding"/>
    <property type="evidence" value="ECO:0007669"/>
    <property type="project" value="UniProtKB-KW"/>
</dbReference>
<organism evidence="4 5">
    <name type="scientific">Psychrilyobacter piezotolerans</name>
    <dbReference type="NCBI Taxonomy" id="2293438"/>
    <lineage>
        <taxon>Bacteria</taxon>
        <taxon>Fusobacteriati</taxon>
        <taxon>Fusobacteriota</taxon>
        <taxon>Fusobacteriia</taxon>
        <taxon>Fusobacteriales</taxon>
        <taxon>Fusobacteriaceae</taxon>
        <taxon>Psychrilyobacter</taxon>
    </lineage>
</organism>
<dbReference type="InterPro" id="IPR003439">
    <property type="entry name" value="ABC_transporter-like_ATP-bd"/>
</dbReference>
<gene>
    <name evidence="4" type="ORF">DYH56_02140</name>
</gene>
<dbReference type="RefSeq" id="WP_114641199.1">
    <property type="nucleotide sequence ID" value="NZ_JAACIO010000002.1"/>
</dbReference>
<dbReference type="Proteomes" id="UP000263486">
    <property type="component" value="Unassembled WGS sequence"/>
</dbReference>
<evidence type="ECO:0000256" key="1">
    <source>
        <dbReference type="ARBA" id="ARBA00022741"/>
    </source>
</evidence>
<sequence length="259" mass="28867">MKLKIENLSFEIDDTKILNDINFEIKKGEFVGIIGPNGCGKSTLLKNIYNILTPTNGSIFIDNTPIDGFSSKELAKKISTLTQHSGGDFDFSIIDIVLMGRYAHSSIFSSTSKKDLEIAKGALEKVGLSHFEKRSFLSLSGGEQQRVMIARAIAGENDFFILDEPTNHLDIRYQLEIMDIMKSLDITMFSAIHDMNIAATYCDKLILLEEGNIIAIGTPAEVLSKENFKNVFGVEVYLSKNPYTNKLSINYIPKCFSTK</sequence>
<comment type="caution">
    <text evidence="4">The sequence shown here is derived from an EMBL/GenBank/DDBJ whole genome shotgun (WGS) entry which is preliminary data.</text>
</comment>
<dbReference type="Gene3D" id="3.40.50.300">
    <property type="entry name" value="P-loop containing nucleotide triphosphate hydrolases"/>
    <property type="match status" value="1"/>
</dbReference>
<dbReference type="PROSITE" id="PS00211">
    <property type="entry name" value="ABC_TRANSPORTER_1"/>
    <property type="match status" value="1"/>
</dbReference>
<keyword evidence="2 4" id="KW-0067">ATP-binding</keyword>
<dbReference type="InterPro" id="IPR027417">
    <property type="entry name" value="P-loop_NTPase"/>
</dbReference>
<accession>A0ABX9KKF2</accession>